<keyword evidence="8" id="KW-1185">Reference proteome</keyword>
<dbReference type="EMBL" id="JNBS01000705">
    <property type="protein sequence ID" value="OQS03971.1"/>
    <property type="molecule type" value="Genomic_DNA"/>
</dbReference>
<evidence type="ECO:0000313" key="7">
    <source>
        <dbReference type="EMBL" id="OQS03971.1"/>
    </source>
</evidence>
<dbReference type="InterPro" id="IPR017455">
    <property type="entry name" value="Znf_FYVE-rel"/>
</dbReference>
<evidence type="ECO:0000256" key="3">
    <source>
        <dbReference type="ARBA" id="ARBA00022833"/>
    </source>
</evidence>
<feature type="domain" description="FYVE-type" evidence="6">
    <location>
        <begin position="255"/>
        <end position="316"/>
    </location>
</feature>
<dbReference type="OrthoDB" id="68108at2759"/>
<organism evidence="7 8">
    <name type="scientific">Thraustotheca clavata</name>
    <dbReference type="NCBI Taxonomy" id="74557"/>
    <lineage>
        <taxon>Eukaryota</taxon>
        <taxon>Sar</taxon>
        <taxon>Stramenopiles</taxon>
        <taxon>Oomycota</taxon>
        <taxon>Saprolegniomycetes</taxon>
        <taxon>Saprolegniales</taxon>
        <taxon>Achlyaceae</taxon>
        <taxon>Thraustotheca</taxon>
    </lineage>
</organism>
<dbReference type="Proteomes" id="UP000243217">
    <property type="component" value="Unassembled WGS sequence"/>
</dbReference>
<dbReference type="SUPFAM" id="SSF55961">
    <property type="entry name" value="Bet v1-like"/>
    <property type="match status" value="1"/>
</dbReference>
<feature type="region of interest" description="Disordered" evidence="5">
    <location>
        <begin position="340"/>
        <end position="371"/>
    </location>
</feature>
<evidence type="ECO:0000256" key="5">
    <source>
        <dbReference type="SAM" id="MobiDB-lite"/>
    </source>
</evidence>
<dbReference type="InterPro" id="IPR052727">
    <property type="entry name" value="Rab4/Rab5_effector"/>
</dbReference>
<dbReference type="InterPro" id="IPR013083">
    <property type="entry name" value="Znf_RING/FYVE/PHD"/>
</dbReference>
<dbReference type="SUPFAM" id="SSF57903">
    <property type="entry name" value="FYVE/PHD zinc finger"/>
    <property type="match status" value="1"/>
</dbReference>
<evidence type="ECO:0000256" key="4">
    <source>
        <dbReference type="PROSITE-ProRule" id="PRU00091"/>
    </source>
</evidence>
<dbReference type="PROSITE" id="PS50178">
    <property type="entry name" value="ZF_FYVE"/>
    <property type="match status" value="1"/>
</dbReference>
<dbReference type="Gene3D" id="3.30.530.20">
    <property type="match status" value="1"/>
</dbReference>
<dbReference type="InterPro" id="IPR023393">
    <property type="entry name" value="START-like_dom_sf"/>
</dbReference>
<dbReference type="InterPro" id="IPR011011">
    <property type="entry name" value="Znf_FYVE_PHD"/>
</dbReference>
<dbReference type="SMART" id="SM00064">
    <property type="entry name" value="FYVE"/>
    <property type="match status" value="1"/>
</dbReference>
<proteinExistence type="predicted"/>
<dbReference type="PANTHER" id="PTHR13510">
    <property type="entry name" value="FYVE-FINGER-CONTAINING RAB5 EFFECTOR PROTEIN RABENOSYN-5-RELATED"/>
    <property type="match status" value="1"/>
</dbReference>
<feature type="compositionally biased region" description="Polar residues" evidence="5">
    <location>
        <begin position="359"/>
        <end position="371"/>
    </location>
</feature>
<keyword evidence="1" id="KW-0479">Metal-binding</keyword>
<gene>
    <name evidence="7" type="ORF">THRCLA_21011</name>
</gene>
<protein>
    <recommendedName>
        <fullName evidence="6">FYVE-type domain-containing protein</fullName>
    </recommendedName>
</protein>
<reference evidence="7 8" key="1">
    <citation type="journal article" date="2014" name="Genome Biol. Evol.">
        <title>The secreted proteins of Achlya hypogyna and Thraustotheca clavata identify the ancestral oomycete secretome and reveal gene acquisitions by horizontal gene transfer.</title>
        <authorList>
            <person name="Misner I."/>
            <person name="Blouin N."/>
            <person name="Leonard G."/>
            <person name="Richards T.A."/>
            <person name="Lane C.E."/>
        </authorList>
    </citation>
    <scope>NUCLEOTIDE SEQUENCE [LARGE SCALE GENOMIC DNA]</scope>
    <source>
        <strain evidence="7 8">ATCC 34112</strain>
    </source>
</reference>
<keyword evidence="3" id="KW-0862">Zinc</keyword>
<dbReference type="Gene3D" id="3.30.40.10">
    <property type="entry name" value="Zinc/RING finger domain, C3HC4 (zinc finger)"/>
    <property type="match status" value="1"/>
</dbReference>
<dbReference type="InterPro" id="IPR000306">
    <property type="entry name" value="Znf_FYVE"/>
</dbReference>
<dbReference type="AlphaFoldDB" id="A0A1W0A198"/>
<evidence type="ECO:0000313" key="8">
    <source>
        <dbReference type="Proteomes" id="UP000243217"/>
    </source>
</evidence>
<dbReference type="Pfam" id="PF01363">
    <property type="entry name" value="FYVE"/>
    <property type="match status" value="1"/>
</dbReference>
<accession>A0A1W0A198</accession>
<dbReference type="GO" id="GO:0008270">
    <property type="term" value="F:zinc ion binding"/>
    <property type="evidence" value="ECO:0007669"/>
    <property type="project" value="UniProtKB-KW"/>
</dbReference>
<evidence type="ECO:0000256" key="2">
    <source>
        <dbReference type="ARBA" id="ARBA00022771"/>
    </source>
</evidence>
<dbReference type="PANTHER" id="PTHR13510:SF44">
    <property type="entry name" value="RABENOSYN-5"/>
    <property type="match status" value="1"/>
</dbReference>
<keyword evidence="2 4" id="KW-0863">Zinc-finger</keyword>
<evidence type="ECO:0000259" key="6">
    <source>
        <dbReference type="PROSITE" id="PS50178"/>
    </source>
</evidence>
<name>A0A1W0A198_9STRA</name>
<dbReference type="STRING" id="74557.A0A1W0A198"/>
<evidence type="ECO:0000256" key="1">
    <source>
        <dbReference type="ARBA" id="ARBA00022723"/>
    </source>
</evidence>
<sequence length="411" mass="45801">MEVLDEYLVPTVLVSSTEASIWRERISALSSQALQTNFKHQVIADRTWIWEDDKMGIKVYSKPMENTPFNQYVCIGTLRTSLRTIVDGLYADTTPDQKVVDSILYENEFVNAGILQCLEKCTLEDPMHFVGLKYLKHSITLSSSPRDFVCLEHSGITKGANNEPIVFIARESMNLSSLPEAKGTVRGSMSSALIFRKIEHGQVEVTARWFIDPNGASFVNHQGASKLRQMILRLPTLAQFRRIVSTPLSTSWVPDAERKACLICAKRFNALRSKHHCRVCGEIICAACTIKVIYVPPCSTQKVTGKYCGNCIDKAKTPADKFNMRKQSHTNSVASTLDFDDTASESSSHSLKSHRSAKTMRQNASRSNDSTDSSLFCFQGLKEAHPVPSTGFIKSDFKDIQDKKNSGAVDV</sequence>
<comment type="caution">
    <text evidence="7">The sequence shown here is derived from an EMBL/GenBank/DDBJ whole genome shotgun (WGS) entry which is preliminary data.</text>
</comment>